<organism evidence="2 3">
    <name type="scientific">Metschnikowia bicuspidata var. bicuspidata NRRL YB-4993</name>
    <dbReference type="NCBI Taxonomy" id="869754"/>
    <lineage>
        <taxon>Eukaryota</taxon>
        <taxon>Fungi</taxon>
        <taxon>Dikarya</taxon>
        <taxon>Ascomycota</taxon>
        <taxon>Saccharomycotina</taxon>
        <taxon>Pichiomycetes</taxon>
        <taxon>Metschnikowiaceae</taxon>
        <taxon>Metschnikowia</taxon>
    </lineage>
</organism>
<feature type="compositionally biased region" description="Basic residues" evidence="1">
    <location>
        <begin position="268"/>
        <end position="277"/>
    </location>
</feature>
<dbReference type="Proteomes" id="UP000092555">
    <property type="component" value="Unassembled WGS sequence"/>
</dbReference>
<keyword evidence="3" id="KW-1185">Reference proteome</keyword>
<reference evidence="2 3" key="1">
    <citation type="submission" date="2016-05" db="EMBL/GenBank/DDBJ databases">
        <title>Comparative genomics of biotechnologically important yeasts.</title>
        <authorList>
            <consortium name="DOE Joint Genome Institute"/>
            <person name="Riley R."/>
            <person name="Haridas S."/>
            <person name="Wolfe K.H."/>
            <person name="Lopes M.R."/>
            <person name="Hittinger C.T."/>
            <person name="Goker M."/>
            <person name="Salamov A."/>
            <person name="Wisecaver J."/>
            <person name="Long T.M."/>
            <person name="Aerts A.L."/>
            <person name="Barry K."/>
            <person name="Choi C."/>
            <person name="Clum A."/>
            <person name="Coughlan A.Y."/>
            <person name="Deshpande S."/>
            <person name="Douglass A.P."/>
            <person name="Hanson S.J."/>
            <person name="Klenk H.-P."/>
            <person name="LaButti K."/>
            <person name="Lapidus A."/>
            <person name="Lindquist E."/>
            <person name="Lipzen A."/>
            <person name="Meier-kolthoff J.P."/>
            <person name="Ohm R.A."/>
            <person name="Otillar R.P."/>
            <person name="Pangilinan J."/>
            <person name="Peng Y."/>
            <person name="Rokas A."/>
            <person name="Rosa C.A."/>
            <person name="Scheuner C."/>
            <person name="Sibirny A.A."/>
            <person name="Slot J.C."/>
            <person name="Stielow J.B."/>
            <person name="Sun H."/>
            <person name="Kurtzman C.P."/>
            <person name="Blackwell M."/>
            <person name="Grigoriev I.V."/>
            <person name="Jeffries T.W."/>
        </authorList>
    </citation>
    <scope>NUCLEOTIDE SEQUENCE [LARGE SCALE GENOMIC DNA]</scope>
    <source>
        <strain evidence="2 3">NRRL YB-4993</strain>
    </source>
</reference>
<sequence>MANTKAPPIQGFLPGLELTPYSEYGILLSIQKKDIKRYFKEKGTRLQNKCKKHCGLLIRLQKYTRYEQANMIPKELISLAKELSFTSQFQPGDEMEKAKEFLLQKLSLLAADCIASEKEILAANIDPKKECVEWFNTFTSDGGHQGWSTYEEIHAACAKFDLERTPKSFLDSSSIFRKETYHEIVGKMIIKAKEDDQKTMEFLAKQQVNEDLDDYDVIGPEISTRSLQKEIESLKSAVNELIMADQVKSTTQADQKKKKSQTSVPKKTPNKKQNQKS</sequence>
<name>A0A1A0HEW7_9ASCO</name>
<accession>A0A1A0HEW7</accession>
<protein>
    <submittedName>
        <fullName evidence="2">Uncharacterized protein</fullName>
    </submittedName>
</protein>
<dbReference type="RefSeq" id="XP_018712928.1">
    <property type="nucleotide sequence ID" value="XM_018853949.1"/>
</dbReference>
<evidence type="ECO:0000256" key="1">
    <source>
        <dbReference type="SAM" id="MobiDB-lite"/>
    </source>
</evidence>
<evidence type="ECO:0000313" key="3">
    <source>
        <dbReference type="Proteomes" id="UP000092555"/>
    </source>
</evidence>
<gene>
    <name evidence="2" type="ORF">METBIDRAFT_11267</name>
</gene>
<feature type="region of interest" description="Disordered" evidence="1">
    <location>
        <begin position="247"/>
        <end position="277"/>
    </location>
</feature>
<comment type="caution">
    <text evidence="2">The sequence shown here is derived from an EMBL/GenBank/DDBJ whole genome shotgun (WGS) entry which is preliminary data.</text>
</comment>
<dbReference type="AlphaFoldDB" id="A0A1A0HEW7"/>
<proteinExistence type="predicted"/>
<dbReference type="EMBL" id="LXTC01000002">
    <property type="protein sequence ID" value="OBA22432.1"/>
    <property type="molecule type" value="Genomic_DNA"/>
</dbReference>
<evidence type="ECO:0000313" key="2">
    <source>
        <dbReference type="EMBL" id="OBA22432.1"/>
    </source>
</evidence>
<dbReference type="GeneID" id="30026925"/>